<keyword evidence="7 12" id="KW-0808">Transferase</keyword>
<dbReference type="FunFam" id="3.40.50.2000:FF:000153">
    <property type="entry name" value="Alpha-1,4 glucan phosphorylase"/>
    <property type="match status" value="1"/>
</dbReference>
<dbReference type="PANTHER" id="PTHR11468">
    <property type="entry name" value="GLYCOGEN PHOSPHORYLASE"/>
    <property type="match status" value="1"/>
</dbReference>
<dbReference type="PANTHER" id="PTHR11468:SF3">
    <property type="entry name" value="GLYCOGEN PHOSPHORYLASE, LIVER FORM"/>
    <property type="match status" value="1"/>
</dbReference>
<keyword evidence="9 12" id="KW-0119">Carbohydrate metabolism</keyword>
<dbReference type="GO" id="GO:0005737">
    <property type="term" value="C:cytoplasm"/>
    <property type="evidence" value="ECO:0007669"/>
    <property type="project" value="TreeGrafter"/>
</dbReference>
<comment type="catalytic activity">
    <reaction evidence="1 12">
        <text>[(1-&gt;4)-alpha-D-glucosyl](n) + phosphate = [(1-&gt;4)-alpha-D-glucosyl](n-1) + alpha-D-glucose 1-phosphate</text>
        <dbReference type="Rhea" id="RHEA:41732"/>
        <dbReference type="Rhea" id="RHEA-COMP:9584"/>
        <dbReference type="Rhea" id="RHEA-COMP:9586"/>
        <dbReference type="ChEBI" id="CHEBI:15444"/>
        <dbReference type="ChEBI" id="CHEBI:43474"/>
        <dbReference type="ChEBI" id="CHEBI:58601"/>
        <dbReference type="EC" id="2.4.1.1"/>
    </reaction>
</comment>
<dbReference type="InterPro" id="IPR011833">
    <property type="entry name" value="Glycg_phsphrylas"/>
</dbReference>
<evidence type="ECO:0000256" key="1">
    <source>
        <dbReference type="ARBA" id="ARBA00001275"/>
    </source>
</evidence>
<keyword evidence="6 12" id="KW-0328">Glycosyltransferase</keyword>
<dbReference type="InterPro" id="IPR035090">
    <property type="entry name" value="Pyridoxal_P_attach_site"/>
</dbReference>
<dbReference type="FunFam" id="3.40.50.2000:FF:000005">
    <property type="entry name" value="Alpha-1,4 glucan phosphorylase"/>
    <property type="match status" value="1"/>
</dbReference>
<keyword evidence="5" id="KW-0321">Glycogen metabolism</keyword>
<dbReference type="Proteomes" id="UP000635606">
    <property type="component" value="Unassembled WGS sequence"/>
</dbReference>
<evidence type="ECO:0000256" key="5">
    <source>
        <dbReference type="ARBA" id="ARBA00022600"/>
    </source>
</evidence>
<feature type="modified residue" description="N6-(pyridoxal phosphate)lysine" evidence="11">
    <location>
        <position position="672"/>
    </location>
</feature>
<evidence type="ECO:0000256" key="10">
    <source>
        <dbReference type="ARBA" id="ARBA00025174"/>
    </source>
</evidence>
<keyword evidence="8 11" id="KW-0663">Pyridoxal phosphate</keyword>
<dbReference type="Pfam" id="PF00343">
    <property type="entry name" value="Phosphorylase"/>
    <property type="match status" value="1"/>
</dbReference>
<reference evidence="13" key="1">
    <citation type="submission" date="2021-01" db="EMBL/GenBank/DDBJ databases">
        <title>Whole genome shotgun sequence of Virgisporangium ochraceum NBRC 16418.</title>
        <authorList>
            <person name="Komaki H."/>
            <person name="Tamura T."/>
        </authorList>
    </citation>
    <scope>NUCLEOTIDE SEQUENCE</scope>
    <source>
        <strain evidence="13">NBRC 16418</strain>
    </source>
</reference>
<dbReference type="GO" id="GO:0030170">
    <property type="term" value="F:pyridoxal phosphate binding"/>
    <property type="evidence" value="ECO:0007669"/>
    <property type="project" value="InterPro"/>
</dbReference>
<keyword evidence="4" id="KW-0597">Phosphoprotein</keyword>
<evidence type="ECO:0000256" key="11">
    <source>
        <dbReference type="PIRSR" id="PIRSR000460-1"/>
    </source>
</evidence>
<evidence type="ECO:0000256" key="2">
    <source>
        <dbReference type="ARBA" id="ARBA00001933"/>
    </source>
</evidence>
<dbReference type="NCBIfam" id="TIGR02093">
    <property type="entry name" value="P_ylase"/>
    <property type="match status" value="1"/>
</dbReference>
<dbReference type="PIRSF" id="PIRSF000460">
    <property type="entry name" value="Pprylas_GlgP"/>
    <property type="match status" value="1"/>
</dbReference>
<proteinExistence type="inferred from homology"/>
<evidence type="ECO:0000313" key="13">
    <source>
        <dbReference type="EMBL" id="GIJ73907.1"/>
    </source>
</evidence>
<dbReference type="CDD" id="cd04300">
    <property type="entry name" value="GT35_Glycogen_Phosphorylase"/>
    <property type="match status" value="1"/>
</dbReference>
<dbReference type="Gene3D" id="3.40.50.2000">
    <property type="entry name" value="Glycogen Phosphorylase B"/>
    <property type="match status" value="2"/>
</dbReference>
<gene>
    <name evidence="13" type="ORF">Voc01_088240</name>
</gene>
<evidence type="ECO:0000256" key="3">
    <source>
        <dbReference type="ARBA" id="ARBA00006047"/>
    </source>
</evidence>
<comment type="function">
    <text evidence="12">Allosteric enzyme that catalyzes the rate-limiting step in glycogen catabolism, the phosphorolytic cleavage of glycogen to produce glucose-1-phosphate, and plays a central role in maintaining cellular and organismal glucose homeostasis.</text>
</comment>
<keyword evidence="14" id="KW-1185">Reference proteome</keyword>
<evidence type="ECO:0000256" key="6">
    <source>
        <dbReference type="ARBA" id="ARBA00022676"/>
    </source>
</evidence>
<dbReference type="SUPFAM" id="SSF53756">
    <property type="entry name" value="UDP-Glycosyltransferase/glycogen phosphorylase"/>
    <property type="match status" value="1"/>
</dbReference>
<evidence type="ECO:0000256" key="7">
    <source>
        <dbReference type="ARBA" id="ARBA00022679"/>
    </source>
</evidence>
<dbReference type="AlphaFoldDB" id="A0A8J4A181"/>
<dbReference type="InterPro" id="IPR000811">
    <property type="entry name" value="Glyco_trans_35"/>
</dbReference>
<evidence type="ECO:0000256" key="8">
    <source>
        <dbReference type="ARBA" id="ARBA00022898"/>
    </source>
</evidence>
<comment type="similarity">
    <text evidence="3 12">Belongs to the glycogen phosphorylase family.</text>
</comment>
<evidence type="ECO:0000256" key="12">
    <source>
        <dbReference type="RuleBase" id="RU000587"/>
    </source>
</evidence>
<dbReference type="EMBL" id="BOPH01000126">
    <property type="protein sequence ID" value="GIJ73907.1"/>
    <property type="molecule type" value="Genomic_DNA"/>
</dbReference>
<name>A0A8J4A181_9ACTN</name>
<sequence>MPEIKPGPNIRRVGTTVEDFEQNLLSNLYFQRGTTIESASAGDAYHTLAVTLRDRLVDRYARTVAAHYETNPRFVYYLSAEYMLGRQLNQNLLYTGTEQWTREIAESRGLSMETLAALDVEPGLGNGGLGRLAACLLDSMATLDIPAVGYGIRYDYGIFKQTFQDGEQVERPDDWTFYGNPWEFAASDDQHVVGFYGRTESANGDSQAGPRRWVPGETVRGEPSHMLVPGYGTQTVNIVRLWRARASRQSFDLARFGAGQYGEAVQHIALSESISKVLYPDDSTELGRELRLKQQYFLVSCSLRDIIRRFRFRNQDWDTFPDKVVIQLNDTHPVLAIPELMRLLVDEHHVDWDRAWSITQRTFAYTCHTLLPEALETWPVALLERLLPRHMEIIYLINHVFLRDIEIRHPDDLDAIRELSLIQEEPERRVRMAHLAVVGSHAVNGVAELHSKLLAETTLRRFATLWPEKFHNVTNGVTPRRFVRLANPRLSSLISAHLGGDGWLSDLDQLAGLEAFTHDNALRERWRDVKRHNKEDLAAYAAKATGVIIDPHAMCDVMIKRFHEYKRQLLKVLHVVTLYNRLKHDPSATVAPRTVVFAGKAAPGYRAAKLIMKLVNAVADTVNSDPAVSRLLRVVFLPDYNVTRAELILPAADLSEQISLAGKEASGTGNMKLALNGAVTIGTLDGANIEIRDRVGADNFFLFGLNVEQAVNVRAGGYSPRSYYERDPELRATIDAISGGAFSPGDRGAFTSVVDSILGWDEYLCLADYRSYVDCQDAVERAWHDAGRWTTMSILNTARSGFFSSDRTVRDYCRGIWNVEPVRVPPE</sequence>
<evidence type="ECO:0000313" key="14">
    <source>
        <dbReference type="Proteomes" id="UP000635606"/>
    </source>
</evidence>
<evidence type="ECO:0000256" key="4">
    <source>
        <dbReference type="ARBA" id="ARBA00022553"/>
    </source>
</evidence>
<dbReference type="RefSeq" id="WP_203933722.1">
    <property type="nucleotide sequence ID" value="NZ_BOPH01000126.1"/>
</dbReference>
<evidence type="ECO:0000256" key="9">
    <source>
        <dbReference type="ARBA" id="ARBA00023277"/>
    </source>
</evidence>
<comment type="caution">
    <text evidence="13">The sequence shown here is derived from an EMBL/GenBank/DDBJ whole genome shotgun (WGS) entry which is preliminary data.</text>
</comment>
<comment type="cofactor">
    <cofactor evidence="2 12">
        <name>pyridoxal 5'-phosphate</name>
        <dbReference type="ChEBI" id="CHEBI:597326"/>
    </cofactor>
</comment>
<dbReference type="EC" id="2.4.1.1" evidence="12"/>
<accession>A0A8J4A181</accession>
<dbReference type="PROSITE" id="PS00102">
    <property type="entry name" value="PHOSPHORYLASE"/>
    <property type="match status" value="1"/>
</dbReference>
<dbReference type="GO" id="GO:0005980">
    <property type="term" value="P:glycogen catabolic process"/>
    <property type="evidence" value="ECO:0007669"/>
    <property type="project" value="TreeGrafter"/>
</dbReference>
<dbReference type="GO" id="GO:0008184">
    <property type="term" value="F:glycogen phosphorylase activity"/>
    <property type="evidence" value="ECO:0007669"/>
    <property type="project" value="InterPro"/>
</dbReference>
<comment type="function">
    <text evidence="10">Phosphorylase is an important allosteric enzyme in carbohydrate metabolism. Enzymes from different sources differ in their regulatory mechanisms and in their natural substrates. However, all known phosphorylases share catalytic and structural properties.</text>
</comment>
<protein>
    <recommendedName>
        <fullName evidence="12">Alpha-1,4 glucan phosphorylase</fullName>
        <ecNumber evidence="12">2.4.1.1</ecNumber>
    </recommendedName>
</protein>
<organism evidence="13 14">
    <name type="scientific">Virgisporangium ochraceum</name>
    <dbReference type="NCBI Taxonomy" id="65505"/>
    <lineage>
        <taxon>Bacteria</taxon>
        <taxon>Bacillati</taxon>
        <taxon>Actinomycetota</taxon>
        <taxon>Actinomycetes</taxon>
        <taxon>Micromonosporales</taxon>
        <taxon>Micromonosporaceae</taxon>
        <taxon>Virgisporangium</taxon>
    </lineage>
</organism>